<sequence>MARLNEPAAAPTETIESLKRKFMRQNRDIARANSTQSLRIRNLENETSRLLAENLGLRGQILQLQGELENGKSQRIAQHTGVVKSQLEAKLLEIGALLSGLGEVPSPQRKSRKSGHLIRTSPATSPDQKNWKNICTLSETVAGQEGRLPPILENKSYPRKTLEHQEILNLVSNAEAADTTDSPEIGPPPVSQFVDEDPVKIDLPKRSRKEEVAETADLDPVLSINLEQRRKRKDSSIPSELKRNSKPESTSSHGIREATGSLKTGAKRKLNVRDDEEPETSNQTRPSSPDDFNYTRVANDNKSKPKASASAQSERASSKSTRDLATARGVPKEKASLAISNRKILAPKSVNDSPRKKILASDESKLLKSNATRSDGLKERTKDRKQENVRVEAHPDPILDTIVVQLEPETPAAIEEFSPELSQPPSTAKAESRDTPPPSDLEVGGEPHRPSRRARGSVSYAEPSLRDKMRRPTKDLVDAVTRDEKARNAVKLEEQNAAALKIKAEPDADDAWKSMPIASSATVENSPLRNKTPGPELLPSSITTHRKRRESILNQTDRDIPKSTSAGAIAALLAETRRAKAAAREKERAIENEAAVTKGLANLDIYEFRGSSPSSAEAPTVMIKEEKAPMRVSRRHSTLTRDHLQQSESEASDMETAKRPESTASRRRQSTLGLRASSANVVTKQIEVDKTLRRSASTTGIVEPESGASRSDRIAARRRSMML</sequence>
<keyword evidence="8" id="KW-0137">Centromere</keyword>
<feature type="compositionally biased region" description="Basic and acidic residues" evidence="10">
    <location>
        <begin position="375"/>
        <end position="397"/>
    </location>
</feature>
<keyword evidence="4" id="KW-0132">Cell division</keyword>
<feature type="region of interest" description="Disordered" evidence="10">
    <location>
        <begin position="175"/>
        <end position="482"/>
    </location>
</feature>
<evidence type="ECO:0000256" key="3">
    <source>
        <dbReference type="ARBA" id="ARBA00022454"/>
    </source>
</evidence>
<feature type="region of interest" description="Disordered" evidence="10">
    <location>
        <begin position="102"/>
        <end position="131"/>
    </location>
</feature>
<comment type="subcellular location">
    <subcellularLocation>
        <location evidence="1">Chromosome</location>
        <location evidence="1">Centromere</location>
    </subcellularLocation>
</comment>
<evidence type="ECO:0000256" key="6">
    <source>
        <dbReference type="ARBA" id="ARBA00023054"/>
    </source>
</evidence>
<evidence type="ECO:0000259" key="12">
    <source>
        <dbReference type="Pfam" id="PF07558"/>
    </source>
</evidence>
<evidence type="ECO:0000259" key="11">
    <source>
        <dbReference type="Pfam" id="PF07557"/>
    </source>
</evidence>
<feature type="domain" description="Shugoshin C-terminal" evidence="11">
    <location>
        <begin position="449"/>
        <end position="471"/>
    </location>
</feature>
<dbReference type="EMBL" id="JAZHXI010000005">
    <property type="protein sequence ID" value="KAL2071516.1"/>
    <property type="molecule type" value="Genomic_DNA"/>
</dbReference>
<dbReference type="InterPro" id="IPR011515">
    <property type="entry name" value="Shugoshin_C"/>
</dbReference>
<evidence type="ECO:0000256" key="9">
    <source>
        <dbReference type="SAM" id="Coils"/>
    </source>
</evidence>
<evidence type="ECO:0000256" key="4">
    <source>
        <dbReference type="ARBA" id="ARBA00022618"/>
    </source>
</evidence>
<comment type="caution">
    <text evidence="13">The sequence shown here is derived from an EMBL/GenBank/DDBJ whole genome shotgun (WGS) entry which is preliminary data.</text>
</comment>
<dbReference type="Pfam" id="PF07558">
    <property type="entry name" value="Shugoshin_N"/>
    <property type="match status" value="1"/>
</dbReference>
<name>A0ABR4CND6_9HELO</name>
<evidence type="ECO:0000256" key="2">
    <source>
        <dbReference type="ARBA" id="ARBA00010845"/>
    </source>
</evidence>
<dbReference type="Proteomes" id="UP001595075">
    <property type="component" value="Unassembled WGS sequence"/>
</dbReference>
<organism evidence="13 14">
    <name type="scientific">Oculimacula yallundae</name>
    <dbReference type="NCBI Taxonomy" id="86028"/>
    <lineage>
        <taxon>Eukaryota</taxon>
        <taxon>Fungi</taxon>
        <taxon>Dikarya</taxon>
        <taxon>Ascomycota</taxon>
        <taxon>Pezizomycotina</taxon>
        <taxon>Leotiomycetes</taxon>
        <taxon>Helotiales</taxon>
        <taxon>Ploettnerulaceae</taxon>
        <taxon>Oculimacula</taxon>
    </lineage>
</organism>
<feature type="compositionally biased region" description="Basic and acidic residues" evidence="10">
    <location>
        <begin position="197"/>
        <end position="212"/>
    </location>
</feature>
<gene>
    <name evidence="13" type="ORF">VTL71DRAFT_12751</name>
</gene>
<feature type="domain" description="Shugoshin N-terminal coiled-coil" evidence="12">
    <location>
        <begin position="18"/>
        <end position="62"/>
    </location>
</feature>
<keyword evidence="14" id="KW-1185">Reference proteome</keyword>
<protein>
    <recommendedName>
        <fullName evidence="15">Shugoshin</fullName>
    </recommendedName>
</protein>
<feature type="compositionally biased region" description="Basic and acidic residues" evidence="10">
    <location>
        <begin position="353"/>
        <end position="366"/>
    </location>
</feature>
<evidence type="ECO:0000313" key="14">
    <source>
        <dbReference type="Proteomes" id="UP001595075"/>
    </source>
</evidence>
<evidence type="ECO:0000256" key="10">
    <source>
        <dbReference type="SAM" id="MobiDB-lite"/>
    </source>
</evidence>
<feature type="region of interest" description="Disordered" evidence="10">
    <location>
        <begin position="522"/>
        <end position="547"/>
    </location>
</feature>
<dbReference type="Pfam" id="PF07557">
    <property type="entry name" value="Shugoshin_C"/>
    <property type="match status" value="1"/>
</dbReference>
<evidence type="ECO:0000256" key="8">
    <source>
        <dbReference type="ARBA" id="ARBA00023328"/>
    </source>
</evidence>
<feature type="region of interest" description="Disordered" evidence="10">
    <location>
        <begin position="691"/>
        <end position="723"/>
    </location>
</feature>
<evidence type="ECO:0008006" key="15">
    <source>
        <dbReference type="Google" id="ProtNLM"/>
    </source>
</evidence>
<feature type="compositionally biased region" description="Low complexity" evidence="10">
    <location>
        <begin position="306"/>
        <end position="315"/>
    </location>
</feature>
<reference evidence="13 14" key="1">
    <citation type="journal article" date="2024" name="Commun. Biol.">
        <title>Comparative genomic analysis of thermophilic fungi reveals convergent evolutionary adaptations and gene losses.</title>
        <authorList>
            <person name="Steindorff A.S."/>
            <person name="Aguilar-Pontes M.V."/>
            <person name="Robinson A.J."/>
            <person name="Andreopoulos B."/>
            <person name="LaButti K."/>
            <person name="Kuo A."/>
            <person name="Mondo S."/>
            <person name="Riley R."/>
            <person name="Otillar R."/>
            <person name="Haridas S."/>
            <person name="Lipzen A."/>
            <person name="Grimwood J."/>
            <person name="Schmutz J."/>
            <person name="Clum A."/>
            <person name="Reid I.D."/>
            <person name="Moisan M.C."/>
            <person name="Butler G."/>
            <person name="Nguyen T.T.M."/>
            <person name="Dewar K."/>
            <person name="Conant G."/>
            <person name="Drula E."/>
            <person name="Henrissat B."/>
            <person name="Hansel C."/>
            <person name="Singer S."/>
            <person name="Hutchinson M.I."/>
            <person name="de Vries R.P."/>
            <person name="Natvig D.O."/>
            <person name="Powell A.J."/>
            <person name="Tsang A."/>
            <person name="Grigoriev I.V."/>
        </authorList>
    </citation>
    <scope>NUCLEOTIDE SEQUENCE [LARGE SCALE GENOMIC DNA]</scope>
    <source>
        <strain evidence="13 14">CBS 494.80</strain>
    </source>
</reference>
<evidence type="ECO:0000313" key="13">
    <source>
        <dbReference type="EMBL" id="KAL2071516.1"/>
    </source>
</evidence>
<accession>A0ABR4CND6</accession>
<evidence type="ECO:0000256" key="5">
    <source>
        <dbReference type="ARBA" id="ARBA00022829"/>
    </source>
</evidence>
<dbReference type="InterPro" id="IPR011516">
    <property type="entry name" value="Shugoshin_N"/>
</dbReference>
<keyword evidence="6 9" id="KW-0175">Coiled coil</keyword>
<comment type="similarity">
    <text evidence="2">Belongs to the shugoshin family.</text>
</comment>
<feature type="coiled-coil region" evidence="9">
    <location>
        <begin position="15"/>
        <end position="60"/>
    </location>
</feature>
<evidence type="ECO:0000256" key="1">
    <source>
        <dbReference type="ARBA" id="ARBA00004584"/>
    </source>
</evidence>
<evidence type="ECO:0000256" key="7">
    <source>
        <dbReference type="ARBA" id="ARBA00023306"/>
    </source>
</evidence>
<feature type="compositionally biased region" description="Polar residues" evidence="10">
    <location>
        <begin position="121"/>
        <end position="131"/>
    </location>
</feature>
<proteinExistence type="inferred from homology"/>
<feature type="region of interest" description="Disordered" evidence="10">
    <location>
        <begin position="610"/>
        <end position="676"/>
    </location>
</feature>
<feature type="compositionally biased region" description="Basic and acidic residues" evidence="10">
    <location>
        <begin position="464"/>
        <end position="482"/>
    </location>
</feature>
<keyword evidence="5" id="KW-0159">Chromosome partition</keyword>
<keyword evidence="7" id="KW-0131">Cell cycle</keyword>
<keyword evidence="3" id="KW-0158">Chromosome</keyword>